<dbReference type="InterPro" id="IPR005119">
    <property type="entry name" value="LysR_subst-bd"/>
</dbReference>
<evidence type="ECO:0000256" key="4">
    <source>
        <dbReference type="ARBA" id="ARBA00023163"/>
    </source>
</evidence>
<dbReference type="Proteomes" id="UP001223016">
    <property type="component" value="Unassembled WGS sequence"/>
</dbReference>
<keyword evidence="2" id="KW-0805">Transcription regulation</keyword>
<dbReference type="InterPro" id="IPR036388">
    <property type="entry name" value="WH-like_DNA-bd_sf"/>
</dbReference>
<dbReference type="PANTHER" id="PTHR30537:SF1">
    <property type="entry name" value="HTH-TYPE TRANSCRIPTIONAL REGULATOR PGRR"/>
    <property type="match status" value="1"/>
</dbReference>
<evidence type="ECO:0000313" key="6">
    <source>
        <dbReference type="EMBL" id="MDO7925684.1"/>
    </source>
</evidence>
<keyword evidence="3" id="KW-0238">DNA-binding</keyword>
<evidence type="ECO:0000256" key="2">
    <source>
        <dbReference type="ARBA" id="ARBA00023015"/>
    </source>
</evidence>
<proteinExistence type="inferred from homology"/>
<dbReference type="Pfam" id="PF03466">
    <property type="entry name" value="LysR_substrate"/>
    <property type="match status" value="1"/>
</dbReference>
<dbReference type="SUPFAM" id="SSF46785">
    <property type="entry name" value="Winged helix' DNA-binding domain"/>
    <property type="match status" value="1"/>
</dbReference>
<dbReference type="InterPro" id="IPR058163">
    <property type="entry name" value="LysR-type_TF_proteobact-type"/>
</dbReference>
<keyword evidence="4" id="KW-0804">Transcription</keyword>
<dbReference type="RefSeq" id="WP_304574071.1">
    <property type="nucleotide sequence ID" value="NZ_JAUQOO010000001.1"/>
</dbReference>
<dbReference type="Gene3D" id="3.40.190.290">
    <property type="match status" value="1"/>
</dbReference>
<evidence type="ECO:0000256" key="3">
    <source>
        <dbReference type="ARBA" id="ARBA00023125"/>
    </source>
</evidence>
<dbReference type="InterPro" id="IPR000847">
    <property type="entry name" value="LysR_HTH_N"/>
</dbReference>
<gene>
    <name evidence="6" type="ORF">Q6A51_02765</name>
</gene>
<dbReference type="PROSITE" id="PS50931">
    <property type="entry name" value="HTH_LYSR"/>
    <property type="match status" value="1"/>
</dbReference>
<dbReference type="SUPFAM" id="SSF53850">
    <property type="entry name" value="Periplasmic binding protein-like II"/>
    <property type="match status" value="1"/>
</dbReference>
<reference evidence="6 7" key="1">
    <citation type="submission" date="2023-07" db="EMBL/GenBank/DDBJ databases">
        <title>Identification of four novel Pseudomonas species associated with bacterial leaf spot of cucurbits.</title>
        <authorList>
            <person name="Fullem K.R."/>
        </authorList>
    </citation>
    <scope>NUCLEOTIDE SEQUENCE [LARGE SCALE GENOMIC DNA]</scope>
    <source>
        <strain evidence="6 7">KFB 138</strain>
    </source>
</reference>
<dbReference type="PANTHER" id="PTHR30537">
    <property type="entry name" value="HTH-TYPE TRANSCRIPTIONAL REGULATOR"/>
    <property type="match status" value="1"/>
</dbReference>
<dbReference type="Gene3D" id="1.10.10.10">
    <property type="entry name" value="Winged helix-like DNA-binding domain superfamily/Winged helix DNA-binding domain"/>
    <property type="match status" value="1"/>
</dbReference>
<organism evidence="6 7">
    <name type="scientific">Pseudomonas serbiensis</name>
    <dbReference type="NCBI Taxonomy" id="3064350"/>
    <lineage>
        <taxon>Bacteria</taxon>
        <taxon>Pseudomonadati</taxon>
        <taxon>Pseudomonadota</taxon>
        <taxon>Gammaproteobacteria</taxon>
        <taxon>Pseudomonadales</taxon>
        <taxon>Pseudomonadaceae</taxon>
        <taxon>Pseudomonas</taxon>
    </lineage>
</organism>
<protein>
    <submittedName>
        <fullName evidence="6">LysR family transcriptional regulator</fullName>
    </submittedName>
</protein>
<dbReference type="EMBL" id="JAUQOO010000001">
    <property type="protein sequence ID" value="MDO7925684.1"/>
    <property type="molecule type" value="Genomic_DNA"/>
</dbReference>
<name>A0ABT9CKP1_9PSED</name>
<evidence type="ECO:0000259" key="5">
    <source>
        <dbReference type="PROSITE" id="PS50931"/>
    </source>
</evidence>
<dbReference type="CDD" id="cd08474">
    <property type="entry name" value="PBP2_CrgA_like_5"/>
    <property type="match status" value="1"/>
</dbReference>
<comment type="caution">
    <text evidence="6">The sequence shown here is derived from an EMBL/GenBank/DDBJ whole genome shotgun (WGS) entry which is preliminary data.</text>
</comment>
<dbReference type="InterPro" id="IPR036390">
    <property type="entry name" value="WH_DNA-bd_sf"/>
</dbReference>
<feature type="domain" description="HTH lysR-type" evidence="5">
    <location>
        <begin position="4"/>
        <end position="61"/>
    </location>
</feature>
<evidence type="ECO:0000256" key="1">
    <source>
        <dbReference type="ARBA" id="ARBA00009437"/>
    </source>
</evidence>
<dbReference type="Pfam" id="PF00126">
    <property type="entry name" value="HTH_1"/>
    <property type="match status" value="1"/>
</dbReference>
<accession>A0ABT9CKP1</accession>
<keyword evidence="7" id="KW-1185">Reference proteome</keyword>
<evidence type="ECO:0000313" key="7">
    <source>
        <dbReference type="Proteomes" id="UP001223016"/>
    </source>
</evidence>
<sequence length="295" mass="32408">MKREDLPDLMAFLTVVQEGGFRKAAAKLNVSPSGLSHAMRRLEAKLGTPLLLRTTRSMTPTHAGADLAASLETAFSEIGRGLRDLDDRKGRIAGTVKINVHRTAAVLFVLPRLAALQEHHPDVKVELVIDDGLVDIVAAGCHAGIRKGEMLANDMVAVRISGEHQTAVVGSPAYLDRHPAPNTPADLRDHRCIGYRFVTSRSLHRWRFLHGDQDLLIDFEPSLIVDDLQVGVCAAQQGLGLTYILREAVAEQIENQTLIEVLQDWSTPLAADYLYYPGRGTVSPELRAVIEHLRV</sequence>
<comment type="similarity">
    <text evidence="1">Belongs to the LysR transcriptional regulatory family.</text>
</comment>